<sequence>MKFHSAVVEHLESIQKKDLSTLQHTLSSLSDISVIMPTGRLIRGYDDVRSMNQDWFNDPDWSFNFSIIKEEETSELGYAVVQVEYHDIDLNGVPYNKKYYLTLILRKIGPDWFLVHDQNTFTD</sequence>
<keyword evidence="3" id="KW-1185">Reference proteome</keyword>
<feature type="domain" description="SnoaL-like" evidence="1">
    <location>
        <begin position="7"/>
        <end position="118"/>
    </location>
</feature>
<accession>A0ABT9W5E8</accession>
<reference evidence="2 3" key="1">
    <citation type="submission" date="2023-07" db="EMBL/GenBank/DDBJ databases">
        <title>Genomic Encyclopedia of Type Strains, Phase IV (KMG-IV): sequencing the most valuable type-strain genomes for metagenomic binning, comparative biology and taxonomic classification.</title>
        <authorList>
            <person name="Goeker M."/>
        </authorList>
    </citation>
    <scope>NUCLEOTIDE SEQUENCE [LARGE SCALE GENOMIC DNA]</scope>
    <source>
        <strain evidence="2 3">DSM 12751</strain>
    </source>
</reference>
<dbReference type="SUPFAM" id="SSF54427">
    <property type="entry name" value="NTF2-like"/>
    <property type="match status" value="1"/>
</dbReference>
<dbReference type="EMBL" id="JAUSTY010000033">
    <property type="protein sequence ID" value="MDQ0168468.1"/>
    <property type="molecule type" value="Genomic_DNA"/>
</dbReference>
<protein>
    <submittedName>
        <fullName evidence="2">Ketosteroid isomerase-like protein</fullName>
    </submittedName>
</protein>
<name>A0ABT9W5E8_9BACI</name>
<gene>
    <name evidence="2" type="ORF">J2S11_004430</name>
</gene>
<evidence type="ECO:0000313" key="2">
    <source>
        <dbReference type="EMBL" id="MDQ0168468.1"/>
    </source>
</evidence>
<dbReference type="Proteomes" id="UP001235840">
    <property type="component" value="Unassembled WGS sequence"/>
</dbReference>
<dbReference type="RefSeq" id="WP_307398219.1">
    <property type="nucleotide sequence ID" value="NZ_BAAADK010000040.1"/>
</dbReference>
<evidence type="ECO:0000313" key="3">
    <source>
        <dbReference type="Proteomes" id="UP001235840"/>
    </source>
</evidence>
<dbReference type="Pfam" id="PF13474">
    <property type="entry name" value="SnoaL_3"/>
    <property type="match status" value="1"/>
</dbReference>
<evidence type="ECO:0000259" key="1">
    <source>
        <dbReference type="Pfam" id="PF13474"/>
    </source>
</evidence>
<dbReference type="InterPro" id="IPR037401">
    <property type="entry name" value="SnoaL-like"/>
</dbReference>
<comment type="caution">
    <text evidence="2">The sequence shown here is derived from an EMBL/GenBank/DDBJ whole genome shotgun (WGS) entry which is preliminary data.</text>
</comment>
<organism evidence="2 3">
    <name type="scientific">Caldalkalibacillus horti</name>
    <dbReference type="NCBI Taxonomy" id="77523"/>
    <lineage>
        <taxon>Bacteria</taxon>
        <taxon>Bacillati</taxon>
        <taxon>Bacillota</taxon>
        <taxon>Bacilli</taxon>
        <taxon>Bacillales</taxon>
        <taxon>Bacillaceae</taxon>
        <taxon>Caldalkalibacillus</taxon>
    </lineage>
</organism>
<dbReference type="InterPro" id="IPR032710">
    <property type="entry name" value="NTF2-like_dom_sf"/>
</dbReference>
<proteinExistence type="predicted"/>
<dbReference type="Gene3D" id="3.10.450.50">
    <property type="match status" value="1"/>
</dbReference>